<feature type="transmembrane region" description="Helical" evidence="2">
    <location>
        <begin position="109"/>
        <end position="133"/>
    </location>
</feature>
<dbReference type="RefSeq" id="WP_154433390.1">
    <property type="nucleotide sequence ID" value="NZ_VUNC01000001.1"/>
</dbReference>
<dbReference type="AlphaFoldDB" id="A0A6N7X7Y8"/>
<feature type="compositionally biased region" description="Polar residues" evidence="1">
    <location>
        <begin position="307"/>
        <end position="318"/>
    </location>
</feature>
<proteinExistence type="predicted"/>
<feature type="region of interest" description="Disordered" evidence="1">
    <location>
        <begin position="258"/>
        <end position="328"/>
    </location>
</feature>
<name>A0A6N7X7Y8_9ACTN</name>
<comment type="caution">
    <text evidence="3">The sequence shown here is derived from an EMBL/GenBank/DDBJ whole genome shotgun (WGS) entry which is preliminary data.</text>
</comment>
<protein>
    <submittedName>
        <fullName evidence="3">DUF4013 domain-containing protein</fullName>
    </submittedName>
</protein>
<dbReference type="InterPro" id="IPR025098">
    <property type="entry name" value="DUF4013"/>
</dbReference>
<feature type="transmembrane region" description="Helical" evidence="2">
    <location>
        <begin position="218"/>
        <end position="242"/>
    </location>
</feature>
<keyword evidence="2" id="KW-1133">Transmembrane helix</keyword>
<feature type="compositionally biased region" description="Basic and acidic residues" evidence="1">
    <location>
        <begin position="319"/>
        <end position="328"/>
    </location>
</feature>
<evidence type="ECO:0000256" key="2">
    <source>
        <dbReference type="SAM" id="Phobius"/>
    </source>
</evidence>
<organism evidence="3 4">
    <name type="scientific">Olsenella porci</name>
    <dbReference type="NCBI Taxonomy" id="2652279"/>
    <lineage>
        <taxon>Bacteria</taxon>
        <taxon>Bacillati</taxon>
        <taxon>Actinomycetota</taxon>
        <taxon>Coriobacteriia</taxon>
        <taxon>Coriobacteriales</taxon>
        <taxon>Atopobiaceae</taxon>
        <taxon>Olsenella</taxon>
    </lineage>
</organism>
<keyword evidence="2" id="KW-0472">Membrane</keyword>
<gene>
    <name evidence="3" type="ORF">FYJ68_00570</name>
</gene>
<reference evidence="3 4" key="1">
    <citation type="submission" date="2019-08" db="EMBL/GenBank/DDBJ databases">
        <title>In-depth cultivation of the pig gut microbiome towards novel bacterial diversity and tailored functional studies.</title>
        <authorList>
            <person name="Wylensek D."/>
            <person name="Hitch T.C.A."/>
            <person name="Clavel T."/>
        </authorList>
    </citation>
    <scope>NUCLEOTIDE SEQUENCE [LARGE SCALE GENOMIC DNA]</scope>
    <source>
        <strain evidence="3 4">CA-Schmier-601-WT-1</strain>
    </source>
</reference>
<feature type="transmembrane region" description="Helical" evidence="2">
    <location>
        <begin position="75"/>
        <end position="97"/>
    </location>
</feature>
<feature type="transmembrane region" description="Helical" evidence="2">
    <location>
        <begin position="26"/>
        <end position="46"/>
    </location>
</feature>
<evidence type="ECO:0000313" key="3">
    <source>
        <dbReference type="EMBL" id="MST71622.1"/>
    </source>
</evidence>
<dbReference type="Pfam" id="PF13197">
    <property type="entry name" value="DUF4013"/>
    <property type="match status" value="1"/>
</dbReference>
<feature type="transmembrane region" description="Helical" evidence="2">
    <location>
        <begin position="154"/>
        <end position="178"/>
    </location>
</feature>
<dbReference type="Proteomes" id="UP000469325">
    <property type="component" value="Unassembled WGS sequence"/>
</dbReference>
<keyword evidence="2" id="KW-0812">Transmembrane</keyword>
<feature type="transmembrane region" description="Helical" evidence="2">
    <location>
        <begin position="184"/>
        <end position="206"/>
    </location>
</feature>
<keyword evidence="4" id="KW-1185">Reference proteome</keyword>
<sequence>MADGNEGYYSRSWKLLSRDKGWYKPLLVMAVALFVPIVGALGVLGYELEWARLTAWGVDSSPKQKNVQVGKCIKAGWRGFVSTIGWVIVFALIGAMLTDVTNGNSLVTILIDVAGILFAIIMRICALRATVYQNFTAGYRADRITDMLKRDGSGFFRIAGLSVVIQLITGLILFVLALVLLAPVVFSIIGIVAYSGTTEALAYAIVRAFTDVAPWAVLLLFAANFLGVFTDMILVTAVGLWMRQFNVPAWGASGDPLPVTPELPTPDECLPVDPVTPQVPQSEGEAAETPVGSKSEGSAGESDEPQESSTQPDGSQEPTRPEGDDPLA</sequence>
<evidence type="ECO:0000313" key="4">
    <source>
        <dbReference type="Proteomes" id="UP000469325"/>
    </source>
</evidence>
<evidence type="ECO:0000256" key="1">
    <source>
        <dbReference type="SAM" id="MobiDB-lite"/>
    </source>
</evidence>
<dbReference type="EMBL" id="VUNC01000001">
    <property type="protein sequence ID" value="MST71622.1"/>
    <property type="molecule type" value="Genomic_DNA"/>
</dbReference>
<accession>A0A6N7X7Y8</accession>